<dbReference type="eggNOG" id="ENOG502SS11">
    <property type="taxonomic scope" value="Eukaryota"/>
</dbReference>
<dbReference type="HOGENOM" id="CLU_096872_2_1_1"/>
<sequence>MHPSLFTTAIATLAASATAAMARSHAGEPKPPVATFLYAVNLTSSAPLELGPSFAGNRSVQPIVSGTFAGPKLNGNITVGLDWGILDPKGHFSPDAIYVLNTHDGAHILVREHGHSPSVQVLFETGSDKYSWLNQVVGYANGGPNSEGVVQLNVWQLSPAA</sequence>
<gene>
    <name evidence="2" type="ORF">F503_05902</name>
</gene>
<reference evidence="2 3" key="1">
    <citation type="journal article" date="2013" name="BMC Genomics">
        <title>The genome and transcriptome of the pine saprophyte Ophiostoma piceae, and a comparison with the bark beetle-associated pine pathogen Grosmannia clavigera.</title>
        <authorList>
            <person name="Haridas S."/>
            <person name="Wang Y."/>
            <person name="Lim L."/>
            <person name="Massoumi Alamouti S."/>
            <person name="Jackman S."/>
            <person name="Docking R."/>
            <person name="Robertson G."/>
            <person name="Birol I."/>
            <person name="Bohlmann J."/>
            <person name="Breuil C."/>
        </authorList>
    </citation>
    <scope>NUCLEOTIDE SEQUENCE [LARGE SCALE GENOMIC DNA]</scope>
    <source>
        <strain evidence="2 3">UAMH 11346</strain>
    </source>
</reference>
<protein>
    <submittedName>
        <fullName evidence="2">Uncharacterized protein</fullName>
    </submittedName>
</protein>
<name>S3CD15_OPHP1</name>
<keyword evidence="3" id="KW-1185">Reference proteome</keyword>
<keyword evidence="1" id="KW-0732">Signal</keyword>
<dbReference type="EMBL" id="KE148146">
    <property type="protein sequence ID" value="EPE10807.1"/>
    <property type="molecule type" value="Genomic_DNA"/>
</dbReference>
<evidence type="ECO:0000256" key="1">
    <source>
        <dbReference type="SAM" id="SignalP"/>
    </source>
</evidence>
<dbReference type="Gene3D" id="2.40.160.20">
    <property type="match status" value="1"/>
</dbReference>
<dbReference type="Proteomes" id="UP000016923">
    <property type="component" value="Unassembled WGS sequence"/>
</dbReference>
<organism evidence="2 3">
    <name type="scientific">Ophiostoma piceae (strain UAMH 11346)</name>
    <name type="common">Sap stain fungus</name>
    <dbReference type="NCBI Taxonomy" id="1262450"/>
    <lineage>
        <taxon>Eukaryota</taxon>
        <taxon>Fungi</taxon>
        <taxon>Dikarya</taxon>
        <taxon>Ascomycota</taxon>
        <taxon>Pezizomycotina</taxon>
        <taxon>Sordariomycetes</taxon>
        <taxon>Sordariomycetidae</taxon>
        <taxon>Ophiostomatales</taxon>
        <taxon>Ophiostomataceae</taxon>
        <taxon>Ophiostoma</taxon>
    </lineage>
</organism>
<dbReference type="STRING" id="1262450.S3CD15"/>
<dbReference type="OrthoDB" id="2544694at2759"/>
<dbReference type="PANTHER" id="PTHR37315:SF1">
    <property type="entry name" value="UPF0311 PROTEIN BLR7842"/>
    <property type="match status" value="1"/>
</dbReference>
<evidence type="ECO:0000313" key="2">
    <source>
        <dbReference type="EMBL" id="EPE10807.1"/>
    </source>
</evidence>
<dbReference type="VEuPathDB" id="FungiDB:F503_05902"/>
<dbReference type="InterPro" id="IPR020915">
    <property type="entry name" value="UPF0311"/>
</dbReference>
<proteinExistence type="predicted"/>
<accession>S3CD15</accession>
<feature type="chain" id="PRO_5004507088" evidence="1">
    <location>
        <begin position="23"/>
        <end position="161"/>
    </location>
</feature>
<dbReference type="AlphaFoldDB" id="S3CD15"/>
<dbReference type="Pfam" id="PF11578">
    <property type="entry name" value="DUF3237"/>
    <property type="match status" value="1"/>
</dbReference>
<feature type="signal peptide" evidence="1">
    <location>
        <begin position="1"/>
        <end position="22"/>
    </location>
</feature>
<evidence type="ECO:0000313" key="3">
    <source>
        <dbReference type="Proteomes" id="UP000016923"/>
    </source>
</evidence>
<dbReference type="OMA" id="AVDVWEM"/>
<dbReference type="PANTHER" id="PTHR37315">
    <property type="entry name" value="UPF0311 PROTEIN BLR7842"/>
    <property type="match status" value="1"/>
</dbReference>